<dbReference type="Pfam" id="PF08522">
    <property type="entry name" value="BT_3987-like_N"/>
    <property type="match status" value="1"/>
</dbReference>
<dbReference type="SUPFAM" id="SSF49899">
    <property type="entry name" value="Concanavalin A-like lectins/glucanases"/>
    <property type="match status" value="1"/>
</dbReference>
<keyword evidence="1" id="KW-0732">Signal</keyword>
<dbReference type="Proteomes" id="UP001549749">
    <property type="component" value="Unassembled WGS sequence"/>
</dbReference>
<proteinExistence type="predicted"/>
<comment type="caution">
    <text evidence="4">The sequence shown here is derived from an EMBL/GenBank/DDBJ whole genome shotgun (WGS) entry which is preliminary data.</text>
</comment>
<protein>
    <submittedName>
        <fullName evidence="4">DUF1735 and LamG domain-containing protein</fullName>
    </submittedName>
</protein>
<dbReference type="RefSeq" id="WP_354661458.1">
    <property type="nucleotide sequence ID" value="NZ_JBEXAC010000002.1"/>
</dbReference>
<gene>
    <name evidence="4" type="ORF">ABR189_16010</name>
</gene>
<dbReference type="Pfam" id="PF13385">
    <property type="entry name" value="Laminin_G_3"/>
    <property type="match status" value="1"/>
</dbReference>
<dbReference type="InterPro" id="IPR013320">
    <property type="entry name" value="ConA-like_dom_sf"/>
</dbReference>
<accession>A0ABV2T8E6</accession>
<dbReference type="InterPro" id="IPR006558">
    <property type="entry name" value="LamG-like"/>
</dbReference>
<evidence type="ECO:0000313" key="5">
    <source>
        <dbReference type="Proteomes" id="UP001549749"/>
    </source>
</evidence>
<dbReference type="Gene3D" id="2.60.40.1740">
    <property type="entry name" value="hypothetical protein (bacova_03559)"/>
    <property type="match status" value="1"/>
</dbReference>
<name>A0ABV2T8E6_9BACT</name>
<dbReference type="Gene3D" id="2.60.120.200">
    <property type="match status" value="1"/>
</dbReference>
<evidence type="ECO:0000259" key="3">
    <source>
        <dbReference type="SMART" id="SM00560"/>
    </source>
</evidence>
<evidence type="ECO:0000313" key="4">
    <source>
        <dbReference type="EMBL" id="MET6998890.1"/>
    </source>
</evidence>
<keyword evidence="2" id="KW-1015">Disulfide bond</keyword>
<evidence type="ECO:0000256" key="2">
    <source>
        <dbReference type="ARBA" id="ARBA00023157"/>
    </source>
</evidence>
<evidence type="ECO:0000256" key="1">
    <source>
        <dbReference type="ARBA" id="ARBA00022729"/>
    </source>
</evidence>
<dbReference type="EMBL" id="JBEXAC010000002">
    <property type="protein sequence ID" value="MET6998890.1"/>
    <property type="molecule type" value="Genomic_DNA"/>
</dbReference>
<organism evidence="4 5">
    <name type="scientific">Chitinophaga defluvii</name>
    <dbReference type="NCBI Taxonomy" id="3163343"/>
    <lineage>
        <taxon>Bacteria</taxon>
        <taxon>Pseudomonadati</taxon>
        <taxon>Bacteroidota</taxon>
        <taxon>Chitinophagia</taxon>
        <taxon>Chitinophagales</taxon>
        <taxon>Chitinophagaceae</taxon>
        <taxon>Chitinophaga</taxon>
    </lineage>
</organism>
<dbReference type="InterPro" id="IPR013728">
    <property type="entry name" value="BT_3987-like_N"/>
</dbReference>
<dbReference type="SMART" id="SM00560">
    <property type="entry name" value="LamGL"/>
    <property type="match status" value="1"/>
</dbReference>
<sequence>MALITCIISISCKKEHYTDALYITGTEENTSTSLTVDNSPVSTAISVTSSGLATSDITVQLAIDTSLIPKYSQANGGKSFKALPAGTYKLSADKVTIKAGSSISDAITFNIQSPAQISDGAGYLVPVKINSVSGGPRVLESSRVLYIIVRKVVRMTVASLTGNYFKVDFSQNNATLKNMTAISYETRVMVNNFQGGSPFISSVMGIEENFLMRFGDVTIDKNQLQMAGGTTALTVPTGFSTGVWYHVAVTYDGNVENIYVNGTLMATKTAARTVDLTSGDFFIGRSAGGRLLDGAVSECRVWSRALSKTEIVNGLCGVDPASKGLEAYWKMNEGEGNIIHDISGHGRNAIAAGTVQWIPGVRCDQ</sequence>
<keyword evidence="5" id="KW-1185">Reference proteome</keyword>
<reference evidence="4 5" key="1">
    <citation type="submission" date="2024-06" db="EMBL/GenBank/DDBJ databases">
        <title>Chitinophaga defluvii sp. nov., isolated from municipal sewage.</title>
        <authorList>
            <person name="Zhang L."/>
        </authorList>
    </citation>
    <scope>NUCLEOTIDE SEQUENCE [LARGE SCALE GENOMIC DNA]</scope>
    <source>
        <strain evidence="4 5">H8</strain>
    </source>
</reference>
<feature type="domain" description="LamG-like jellyroll fold" evidence="3">
    <location>
        <begin position="180"/>
        <end position="309"/>
    </location>
</feature>